<dbReference type="Proteomes" id="UP000547528">
    <property type="component" value="Unassembled WGS sequence"/>
</dbReference>
<evidence type="ECO:0000256" key="2">
    <source>
        <dbReference type="ARBA" id="ARBA00023027"/>
    </source>
</evidence>
<evidence type="ECO:0000259" key="3">
    <source>
        <dbReference type="Pfam" id="PF01408"/>
    </source>
</evidence>
<gene>
    <name evidence="5" type="ORF">FHX47_000100</name>
</gene>
<dbReference type="SUPFAM" id="SSF51735">
    <property type="entry name" value="NAD(P)-binding Rossmann-fold domains"/>
    <property type="match status" value="1"/>
</dbReference>
<evidence type="ECO:0000259" key="4">
    <source>
        <dbReference type="Pfam" id="PF22725"/>
    </source>
</evidence>
<dbReference type="Pfam" id="PF22725">
    <property type="entry name" value="GFO_IDH_MocA_C3"/>
    <property type="match status" value="1"/>
</dbReference>
<accession>A0A7W5TQ47</accession>
<dbReference type="EMBL" id="JACIBT010000001">
    <property type="protein sequence ID" value="MBB3666507.1"/>
    <property type="molecule type" value="Genomic_DNA"/>
</dbReference>
<dbReference type="AlphaFoldDB" id="A0A7W5TQ47"/>
<dbReference type="PANTHER" id="PTHR43818:SF11">
    <property type="entry name" value="BCDNA.GH03377"/>
    <property type="match status" value="1"/>
</dbReference>
<dbReference type="Gene3D" id="3.40.50.720">
    <property type="entry name" value="NAD(P)-binding Rossmann-like Domain"/>
    <property type="match status" value="1"/>
</dbReference>
<evidence type="ECO:0000256" key="1">
    <source>
        <dbReference type="ARBA" id="ARBA00023002"/>
    </source>
</evidence>
<dbReference type="PANTHER" id="PTHR43818">
    <property type="entry name" value="BCDNA.GH03377"/>
    <property type="match status" value="1"/>
</dbReference>
<evidence type="ECO:0000313" key="5">
    <source>
        <dbReference type="EMBL" id="MBB3666507.1"/>
    </source>
</evidence>
<sequence length="313" mass="33482">MSALSVIVVGAGAIGRRHIKAVRQAGDTVTAVVDTDIVAAREAARPAGSVAQTSLAKTLADEDADVAVIATPSGQHLDQSVLAVRAGLDVLVEKPHRVPGEVAAGLRASLGGRRYFVAMTTRHWPGIEATAHAIADGSLGQILTYTDRMHFRLAETDLPPWYFDATLSGGGVLLTNGVHAIDRARALVGPGLELDGARLVRVFPSHRCEDSAEIQLRNHTGIPVHLSLLWSPYASGNTGLTVNGTRGSAVVHMDGSWQLITGQEEQCGPAIEPDEPFARQWQAFKASRSGFDLEDLEPTLGLVERIYRRYTYA</sequence>
<reference evidence="5 6" key="1">
    <citation type="submission" date="2020-08" db="EMBL/GenBank/DDBJ databases">
        <title>Sequencing the genomes of 1000 actinobacteria strains.</title>
        <authorList>
            <person name="Klenk H.-P."/>
        </authorList>
    </citation>
    <scope>NUCLEOTIDE SEQUENCE [LARGE SCALE GENOMIC DNA]</scope>
    <source>
        <strain evidence="5 6">DSM 28238</strain>
    </source>
</reference>
<dbReference type="Gene3D" id="3.30.360.10">
    <property type="entry name" value="Dihydrodipicolinate Reductase, domain 2"/>
    <property type="match status" value="1"/>
</dbReference>
<protein>
    <submittedName>
        <fullName evidence="5">Putative dehydrogenase</fullName>
    </submittedName>
</protein>
<dbReference type="InterPro" id="IPR050463">
    <property type="entry name" value="Gfo/Idh/MocA_oxidrdct_glycsds"/>
</dbReference>
<dbReference type="Pfam" id="PF01408">
    <property type="entry name" value="GFO_IDH_MocA"/>
    <property type="match status" value="1"/>
</dbReference>
<dbReference type="RefSeq" id="WP_183356951.1">
    <property type="nucleotide sequence ID" value="NZ_BAABKR010000004.1"/>
</dbReference>
<dbReference type="InterPro" id="IPR055170">
    <property type="entry name" value="GFO_IDH_MocA-like_dom"/>
</dbReference>
<comment type="caution">
    <text evidence="5">The sequence shown here is derived from an EMBL/GenBank/DDBJ whole genome shotgun (WGS) entry which is preliminary data.</text>
</comment>
<dbReference type="GO" id="GO:0000166">
    <property type="term" value="F:nucleotide binding"/>
    <property type="evidence" value="ECO:0007669"/>
    <property type="project" value="InterPro"/>
</dbReference>
<proteinExistence type="predicted"/>
<evidence type="ECO:0000313" key="6">
    <source>
        <dbReference type="Proteomes" id="UP000547528"/>
    </source>
</evidence>
<keyword evidence="1" id="KW-0560">Oxidoreductase</keyword>
<feature type="domain" description="GFO/IDH/MocA-like oxidoreductase" evidence="4">
    <location>
        <begin position="131"/>
        <end position="249"/>
    </location>
</feature>
<dbReference type="InterPro" id="IPR000683">
    <property type="entry name" value="Gfo/Idh/MocA-like_OxRdtase_N"/>
</dbReference>
<dbReference type="InterPro" id="IPR036291">
    <property type="entry name" value="NAD(P)-bd_dom_sf"/>
</dbReference>
<name>A0A7W5TQ47_9MICC</name>
<keyword evidence="2" id="KW-0520">NAD</keyword>
<dbReference type="GO" id="GO:0016491">
    <property type="term" value="F:oxidoreductase activity"/>
    <property type="evidence" value="ECO:0007669"/>
    <property type="project" value="UniProtKB-KW"/>
</dbReference>
<feature type="domain" description="Gfo/Idh/MocA-like oxidoreductase N-terminal" evidence="3">
    <location>
        <begin position="5"/>
        <end position="96"/>
    </location>
</feature>
<keyword evidence="6" id="KW-1185">Reference proteome</keyword>
<organism evidence="5 6">
    <name type="scientific">Garicola koreensis</name>
    <dbReference type="NCBI Taxonomy" id="1262554"/>
    <lineage>
        <taxon>Bacteria</taxon>
        <taxon>Bacillati</taxon>
        <taxon>Actinomycetota</taxon>
        <taxon>Actinomycetes</taxon>
        <taxon>Micrococcales</taxon>
        <taxon>Micrococcaceae</taxon>
        <taxon>Garicola</taxon>
    </lineage>
</organism>
<dbReference type="SUPFAM" id="SSF55347">
    <property type="entry name" value="Glyceraldehyde-3-phosphate dehydrogenase-like, C-terminal domain"/>
    <property type="match status" value="1"/>
</dbReference>